<proteinExistence type="predicted"/>
<protein>
    <submittedName>
        <fullName evidence="2">Uncharacterized protein</fullName>
    </submittedName>
</protein>
<dbReference type="WBParaSite" id="Hba_15828">
    <property type="protein sequence ID" value="Hba_15828"/>
    <property type="gene ID" value="Hba_15828"/>
</dbReference>
<dbReference type="Proteomes" id="UP000095283">
    <property type="component" value="Unplaced"/>
</dbReference>
<keyword evidence="1" id="KW-1185">Reference proteome</keyword>
<accession>A0A1I7XER5</accession>
<evidence type="ECO:0000313" key="1">
    <source>
        <dbReference type="Proteomes" id="UP000095283"/>
    </source>
</evidence>
<dbReference type="AlphaFoldDB" id="A0A1I7XER5"/>
<sequence length="88" mass="10081">MSITKILDEFYRQPMCIPSSSEIIPQIQHKNKVTRLGGTSLRNLSNDIQLMRKRAVAPPKPKRTFMEAMNKPRTSNFSVITSEFTAKQ</sequence>
<name>A0A1I7XER5_HETBA</name>
<reference evidence="2" key="1">
    <citation type="submission" date="2016-11" db="UniProtKB">
        <authorList>
            <consortium name="WormBaseParasite"/>
        </authorList>
    </citation>
    <scope>IDENTIFICATION</scope>
</reference>
<evidence type="ECO:0000313" key="2">
    <source>
        <dbReference type="WBParaSite" id="Hba_15828"/>
    </source>
</evidence>
<organism evidence="1 2">
    <name type="scientific">Heterorhabditis bacteriophora</name>
    <name type="common">Entomopathogenic nematode worm</name>
    <dbReference type="NCBI Taxonomy" id="37862"/>
    <lineage>
        <taxon>Eukaryota</taxon>
        <taxon>Metazoa</taxon>
        <taxon>Ecdysozoa</taxon>
        <taxon>Nematoda</taxon>
        <taxon>Chromadorea</taxon>
        <taxon>Rhabditida</taxon>
        <taxon>Rhabditina</taxon>
        <taxon>Rhabditomorpha</taxon>
        <taxon>Strongyloidea</taxon>
        <taxon>Heterorhabditidae</taxon>
        <taxon>Heterorhabditis</taxon>
    </lineage>
</organism>